<dbReference type="SMART" id="SM00062">
    <property type="entry name" value="PBPb"/>
    <property type="match status" value="1"/>
</dbReference>
<dbReference type="Proteomes" id="UP001548832">
    <property type="component" value="Unassembled WGS sequence"/>
</dbReference>
<dbReference type="Gene3D" id="3.40.190.10">
    <property type="entry name" value="Periplasmic binding protein-like II"/>
    <property type="match status" value="2"/>
</dbReference>
<dbReference type="InterPro" id="IPR001638">
    <property type="entry name" value="Solute-binding_3/MltF_N"/>
</dbReference>
<dbReference type="SUPFAM" id="SSF53850">
    <property type="entry name" value="Periplasmic binding protein-like II"/>
    <property type="match status" value="1"/>
</dbReference>
<comment type="caution">
    <text evidence="4">The sequence shown here is derived from an EMBL/GenBank/DDBJ whole genome shotgun (WGS) entry which is preliminary data.</text>
</comment>
<dbReference type="PANTHER" id="PTHR35936:SF17">
    <property type="entry name" value="ARGININE-BINDING EXTRACELLULAR PROTEIN ARTP"/>
    <property type="match status" value="1"/>
</dbReference>
<accession>A0ABV2D7S8</accession>
<dbReference type="EMBL" id="JBEWSZ010000001">
    <property type="protein sequence ID" value="MET2826089.1"/>
    <property type="molecule type" value="Genomic_DNA"/>
</dbReference>
<dbReference type="Pfam" id="PF00497">
    <property type="entry name" value="SBP_bac_3"/>
    <property type="match status" value="1"/>
</dbReference>
<evidence type="ECO:0000256" key="1">
    <source>
        <dbReference type="ARBA" id="ARBA00022729"/>
    </source>
</evidence>
<dbReference type="RefSeq" id="WP_354458155.1">
    <property type="nucleotide sequence ID" value="NZ_JBEWSZ010000001.1"/>
</dbReference>
<dbReference type="PANTHER" id="PTHR35936">
    <property type="entry name" value="MEMBRANE-BOUND LYTIC MUREIN TRANSGLYCOSYLASE F"/>
    <property type="match status" value="1"/>
</dbReference>
<sequence length="285" mass="30010">MKKSLANGIGRFVRRLAAATFVAALMAITPAAHAAEPQTIEAGTLVIGSDLVYPPYDYMENGEAKGFDADLMALIAPQLGLKLRFEDTRFASLISGLRAKRFDLIASALYITPERAEVIDYVPYATTGGSLVVRKDDAFSPKAPADLCGKRVGTLKGAAWVPGLKKVSDATCAANPMTIQEFATSAEAAQALLALGVDVEFDDAGVAKATVDASGGRLRITSDEILFPVVMGLGIAKGNDALVAALKQAFEKVKEDGQLAPLLTKYNLAEPSQEAIKAAFTAKSE</sequence>
<evidence type="ECO:0000256" key="2">
    <source>
        <dbReference type="SAM" id="SignalP"/>
    </source>
</evidence>
<name>A0ABV2D7S8_9HYPH</name>
<evidence type="ECO:0000313" key="4">
    <source>
        <dbReference type="EMBL" id="MET2826089.1"/>
    </source>
</evidence>
<proteinExistence type="predicted"/>
<organism evidence="4 5">
    <name type="scientific">Mesorhizobium shangrilense</name>
    <dbReference type="NCBI Taxonomy" id="460060"/>
    <lineage>
        <taxon>Bacteria</taxon>
        <taxon>Pseudomonadati</taxon>
        <taxon>Pseudomonadota</taxon>
        <taxon>Alphaproteobacteria</taxon>
        <taxon>Hyphomicrobiales</taxon>
        <taxon>Phyllobacteriaceae</taxon>
        <taxon>Mesorhizobium</taxon>
    </lineage>
</organism>
<protein>
    <submittedName>
        <fullName evidence="4">Transporter substrate-binding domain-containing protein</fullName>
    </submittedName>
</protein>
<keyword evidence="5" id="KW-1185">Reference proteome</keyword>
<gene>
    <name evidence="4" type="ORF">ABVQ20_03770</name>
</gene>
<feature type="domain" description="Solute-binding protein family 3/N-terminal" evidence="3">
    <location>
        <begin position="44"/>
        <end position="270"/>
    </location>
</feature>
<evidence type="ECO:0000259" key="3">
    <source>
        <dbReference type="SMART" id="SM00062"/>
    </source>
</evidence>
<keyword evidence="1 2" id="KW-0732">Signal</keyword>
<reference evidence="4 5" key="1">
    <citation type="submission" date="2024-06" db="EMBL/GenBank/DDBJ databases">
        <authorList>
            <person name="Kim D.-U."/>
        </authorList>
    </citation>
    <scope>NUCLEOTIDE SEQUENCE [LARGE SCALE GENOMIC DNA]</scope>
    <source>
        <strain evidence="4 5">KACC15460</strain>
    </source>
</reference>
<feature type="signal peptide" evidence="2">
    <location>
        <begin position="1"/>
        <end position="34"/>
    </location>
</feature>
<evidence type="ECO:0000313" key="5">
    <source>
        <dbReference type="Proteomes" id="UP001548832"/>
    </source>
</evidence>
<feature type="chain" id="PRO_5045573693" evidence="2">
    <location>
        <begin position="35"/>
        <end position="285"/>
    </location>
</feature>